<proteinExistence type="predicted"/>
<evidence type="ECO:0000256" key="1">
    <source>
        <dbReference type="SAM" id="MobiDB-lite"/>
    </source>
</evidence>
<gene>
    <name evidence="2" type="ORF">ZHAS_00013625</name>
</gene>
<reference evidence="2 4" key="1">
    <citation type="journal article" date="2014" name="BMC Genomics">
        <title>Genome sequence of Anopheles sinensis provides insight into genetics basis of mosquito competence for malaria parasites.</title>
        <authorList>
            <person name="Zhou D."/>
            <person name="Zhang D."/>
            <person name="Ding G."/>
            <person name="Shi L."/>
            <person name="Hou Q."/>
            <person name="Ye Y."/>
            <person name="Xu Y."/>
            <person name="Zhou H."/>
            <person name="Xiong C."/>
            <person name="Li S."/>
            <person name="Yu J."/>
            <person name="Hong S."/>
            <person name="Yu X."/>
            <person name="Zou P."/>
            <person name="Chen C."/>
            <person name="Chang X."/>
            <person name="Wang W."/>
            <person name="Lv Y."/>
            <person name="Sun Y."/>
            <person name="Ma L."/>
            <person name="Shen B."/>
            <person name="Zhu C."/>
        </authorList>
    </citation>
    <scope>NUCLEOTIDE SEQUENCE [LARGE SCALE GENOMIC DNA]</scope>
</reference>
<dbReference type="EMBL" id="KE525305">
    <property type="protein sequence ID" value="KFB45632.1"/>
    <property type="molecule type" value="Genomic_DNA"/>
</dbReference>
<organism evidence="2">
    <name type="scientific">Anopheles sinensis</name>
    <name type="common">Mosquito</name>
    <dbReference type="NCBI Taxonomy" id="74873"/>
    <lineage>
        <taxon>Eukaryota</taxon>
        <taxon>Metazoa</taxon>
        <taxon>Ecdysozoa</taxon>
        <taxon>Arthropoda</taxon>
        <taxon>Hexapoda</taxon>
        <taxon>Insecta</taxon>
        <taxon>Pterygota</taxon>
        <taxon>Neoptera</taxon>
        <taxon>Endopterygota</taxon>
        <taxon>Diptera</taxon>
        <taxon>Nematocera</taxon>
        <taxon>Culicoidea</taxon>
        <taxon>Culicidae</taxon>
        <taxon>Anophelinae</taxon>
        <taxon>Anopheles</taxon>
    </lineage>
</organism>
<evidence type="ECO:0000313" key="2">
    <source>
        <dbReference type="EMBL" id="KFB45632.1"/>
    </source>
</evidence>
<dbReference type="VEuPathDB" id="VectorBase:ASIC013625"/>
<dbReference type="EnsemblMetazoa" id="ASIC013625-RA">
    <property type="protein sequence ID" value="ASIC013625-PA"/>
    <property type="gene ID" value="ASIC013625"/>
</dbReference>
<dbReference type="EMBL" id="ATLV01020706">
    <property type="status" value="NOT_ANNOTATED_CDS"/>
    <property type="molecule type" value="Genomic_DNA"/>
</dbReference>
<reference evidence="3" key="2">
    <citation type="submission" date="2020-05" db="UniProtKB">
        <authorList>
            <consortium name="EnsemblMetazoa"/>
        </authorList>
    </citation>
    <scope>IDENTIFICATION</scope>
</reference>
<feature type="region of interest" description="Disordered" evidence="1">
    <location>
        <begin position="1"/>
        <end position="22"/>
    </location>
</feature>
<dbReference type="AlphaFoldDB" id="A0A084W5Y8"/>
<evidence type="ECO:0000313" key="4">
    <source>
        <dbReference type="Proteomes" id="UP000030765"/>
    </source>
</evidence>
<keyword evidence="4" id="KW-1185">Reference proteome</keyword>
<dbReference type="Proteomes" id="UP000030765">
    <property type="component" value="Unassembled WGS sequence"/>
</dbReference>
<sequence length="109" mass="12382">MVHQLERDTGHRNHDMRTPAAFAVTQPNNVPELRRSETVAAEAVQNQKNEVTIDIRDFLYRAPPPSVRPLPLQWFVRLRKSVLPGAATASFSLQKVLPPSPLLGRCWYL</sequence>
<evidence type="ECO:0000313" key="3">
    <source>
        <dbReference type="EnsemblMetazoa" id="ASIC013625-PA"/>
    </source>
</evidence>
<name>A0A084W5Y8_ANOSI</name>
<protein>
    <submittedName>
        <fullName evidence="2 3">LysR family transcriptional regulator</fullName>
    </submittedName>
</protein>
<accession>A0A084W5Y8</accession>
<feature type="compositionally biased region" description="Basic and acidic residues" evidence="1">
    <location>
        <begin position="1"/>
        <end position="17"/>
    </location>
</feature>